<evidence type="ECO:0000256" key="6">
    <source>
        <dbReference type="SAM" id="Coils"/>
    </source>
</evidence>
<evidence type="ECO:0000256" key="2">
    <source>
        <dbReference type="ARBA" id="ARBA00023015"/>
    </source>
</evidence>
<evidence type="ECO:0000256" key="5">
    <source>
        <dbReference type="ARBA" id="ARBA00023242"/>
    </source>
</evidence>
<organism evidence="9 10">
    <name type="scientific">Malus domestica</name>
    <name type="common">Apple</name>
    <name type="synonym">Pyrus malus</name>
    <dbReference type="NCBI Taxonomy" id="3750"/>
    <lineage>
        <taxon>Eukaryota</taxon>
        <taxon>Viridiplantae</taxon>
        <taxon>Streptophyta</taxon>
        <taxon>Embryophyta</taxon>
        <taxon>Tracheophyta</taxon>
        <taxon>Spermatophyta</taxon>
        <taxon>Magnoliopsida</taxon>
        <taxon>eudicotyledons</taxon>
        <taxon>Gunneridae</taxon>
        <taxon>Pentapetalae</taxon>
        <taxon>rosids</taxon>
        <taxon>fabids</taxon>
        <taxon>Rosales</taxon>
        <taxon>Rosaceae</taxon>
        <taxon>Amygdaloideae</taxon>
        <taxon>Maleae</taxon>
        <taxon>Malus</taxon>
    </lineage>
</organism>
<dbReference type="GO" id="GO:0003677">
    <property type="term" value="F:DNA binding"/>
    <property type="evidence" value="ECO:0007669"/>
    <property type="project" value="UniProtKB-KW"/>
</dbReference>
<keyword evidence="2" id="KW-0805">Transcription regulation</keyword>
<accession>A0A498I1U9</accession>
<keyword evidence="4" id="KW-0804">Transcription</keyword>
<keyword evidence="3" id="KW-0238">DNA-binding</keyword>
<dbReference type="PROSITE" id="PS50888">
    <property type="entry name" value="BHLH"/>
    <property type="match status" value="1"/>
</dbReference>
<comment type="subcellular location">
    <subcellularLocation>
        <location evidence="1">Nucleus</location>
    </subcellularLocation>
</comment>
<proteinExistence type="predicted"/>
<evidence type="ECO:0000313" key="9">
    <source>
        <dbReference type="EMBL" id="RXH77536.1"/>
    </source>
</evidence>
<evidence type="ECO:0000256" key="4">
    <source>
        <dbReference type="ARBA" id="ARBA00023163"/>
    </source>
</evidence>
<keyword evidence="6" id="KW-0175">Coiled coil</keyword>
<keyword evidence="7" id="KW-0472">Membrane</keyword>
<dbReference type="SUPFAM" id="SSF47459">
    <property type="entry name" value="HLH, helix-loop-helix DNA-binding domain"/>
    <property type="match status" value="1"/>
</dbReference>
<comment type="caution">
    <text evidence="9">The sequence shown here is derived from an EMBL/GenBank/DDBJ whole genome shotgun (WGS) entry which is preliminary data.</text>
</comment>
<evidence type="ECO:0000256" key="7">
    <source>
        <dbReference type="SAM" id="Phobius"/>
    </source>
</evidence>
<dbReference type="InterPro" id="IPR004345">
    <property type="entry name" value="TB2_DP1_HVA22"/>
</dbReference>
<feature type="domain" description="BHLH" evidence="8">
    <location>
        <begin position="107"/>
        <end position="157"/>
    </location>
</feature>
<evidence type="ECO:0000259" key="8">
    <source>
        <dbReference type="PROSITE" id="PS50888"/>
    </source>
</evidence>
<keyword evidence="7" id="KW-0812">Transmembrane</keyword>
<sequence>MARGKKIVKYTGTQATAHEKEVHVSGFTTQQKGKRSPHAFRCLVFSRHTLCLPPPLNAKLGNESLIQFIEIIMGSPDPVPAAEEGNVATEASVRRACPGIKKQGKIPKRIRKAERERRKREQFNELFLGLADALELNEQNSGKASIISEATRLLKDLCGQIECLQKENASLLSESNYMTLEKNELRDDNSALETQIEKLQSEIQERVAQSKPNLNAPPRGELRPEVPSHFTGNCISLPTQEPSLQQAPAVFVMPFCPDLQAYPLPDATHPTSNTTSHVSKPHARYPTSVDSWPFQLLGEKTTAGKGFRQSGKSDPSNMPVFSLVYPLYASIRAIETQSPTDDRQWLTYWILYSMITLIELTFAKFLFYLFVIRVCVVCDHSLSFRHEAFWKLTGFGFRRNSEVKRVAHKNTSMMGDLLGSSRLSFQKQNCEGVLIATCWLVLPYTNGAAYVYEHYIRPFFLNPHKINIWYVPRKKDDPDDILVAAEKYIAENGTEAFEKIIHRADNNQRSGGSVYHRGSIFDEDLKYYREY</sequence>
<feature type="transmembrane region" description="Helical" evidence="7">
    <location>
        <begin position="349"/>
        <end position="371"/>
    </location>
</feature>
<gene>
    <name evidence="9" type="ORF">DVH24_023810</name>
</gene>
<dbReference type="EMBL" id="RDQH01000340">
    <property type="protein sequence ID" value="RXH77536.1"/>
    <property type="molecule type" value="Genomic_DNA"/>
</dbReference>
<dbReference type="PANTHER" id="PTHR47075">
    <property type="entry name" value="TRANSCRIPTION FACTOR BHLH47"/>
    <property type="match status" value="1"/>
</dbReference>
<reference evidence="9 10" key="1">
    <citation type="submission" date="2018-10" db="EMBL/GenBank/DDBJ databases">
        <title>A high-quality apple genome assembly.</title>
        <authorList>
            <person name="Hu J."/>
        </authorList>
    </citation>
    <scope>NUCLEOTIDE SEQUENCE [LARGE SCALE GENOMIC DNA]</scope>
    <source>
        <strain evidence="10">cv. HFTH1</strain>
        <tissue evidence="9">Young leaf</tissue>
    </source>
</reference>
<keyword evidence="5" id="KW-0539">Nucleus</keyword>
<name>A0A498I1U9_MALDO</name>
<dbReference type="InterPro" id="IPR057075">
    <property type="entry name" value="bHLH_IRO3"/>
</dbReference>
<keyword evidence="7" id="KW-1133">Transmembrane helix</keyword>
<feature type="coiled-coil region" evidence="6">
    <location>
        <begin position="147"/>
        <end position="209"/>
    </location>
</feature>
<dbReference type="Pfam" id="PF23177">
    <property type="entry name" value="bHLH_IRO3"/>
    <property type="match status" value="1"/>
</dbReference>
<dbReference type="Pfam" id="PF03134">
    <property type="entry name" value="TB2_DP1_HVA22"/>
    <property type="match status" value="1"/>
</dbReference>
<dbReference type="Gene3D" id="4.10.280.10">
    <property type="entry name" value="Helix-loop-helix DNA-binding domain"/>
    <property type="match status" value="1"/>
</dbReference>
<dbReference type="InterPro" id="IPR011598">
    <property type="entry name" value="bHLH_dom"/>
</dbReference>
<evidence type="ECO:0000256" key="1">
    <source>
        <dbReference type="ARBA" id="ARBA00004123"/>
    </source>
</evidence>
<keyword evidence="10" id="KW-1185">Reference proteome</keyword>
<protein>
    <recommendedName>
        <fullName evidence="8">BHLH domain-containing protein</fullName>
    </recommendedName>
</protein>
<dbReference type="GO" id="GO:0005634">
    <property type="term" value="C:nucleus"/>
    <property type="evidence" value="ECO:0007669"/>
    <property type="project" value="UniProtKB-SubCell"/>
</dbReference>
<evidence type="ECO:0000256" key="3">
    <source>
        <dbReference type="ARBA" id="ARBA00023125"/>
    </source>
</evidence>
<dbReference type="PANTHER" id="PTHR47075:SF9">
    <property type="entry name" value="TRANSCRIPTION FACTOR BHLH47"/>
    <property type="match status" value="1"/>
</dbReference>
<dbReference type="InterPro" id="IPR036638">
    <property type="entry name" value="HLH_DNA-bd_sf"/>
</dbReference>
<dbReference type="GO" id="GO:0046983">
    <property type="term" value="F:protein dimerization activity"/>
    <property type="evidence" value="ECO:0007669"/>
    <property type="project" value="InterPro"/>
</dbReference>
<dbReference type="AlphaFoldDB" id="A0A498I1U9"/>
<evidence type="ECO:0000313" key="10">
    <source>
        <dbReference type="Proteomes" id="UP000290289"/>
    </source>
</evidence>
<dbReference type="Proteomes" id="UP000290289">
    <property type="component" value="Chromosome 14"/>
</dbReference>